<dbReference type="Gene3D" id="3.30.70.370">
    <property type="match status" value="1"/>
</dbReference>
<feature type="domain" description="DNA-directed DNA polymerase family A palm" evidence="9">
    <location>
        <begin position="326"/>
        <end position="529"/>
    </location>
</feature>
<dbReference type="InterPro" id="IPR019760">
    <property type="entry name" value="DNA-dir_DNA_pol_A_CS"/>
</dbReference>
<reference evidence="10 11" key="1">
    <citation type="journal article" date="2012" name="PLoS ONE">
        <title>The genome characteristics and predicted function of methyl-group oxidation pathway in the obligate aceticlastic methanogens, Methanosaeta spp.</title>
        <authorList>
            <person name="Zhu J."/>
            <person name="Zheng H."/>
            <person name="Ai G."/>
            <person name="Zhang G."/>
            <person name="Liu D."/>
            <person name="Liu X."/>
            <person name="Dong X."/>
        </authorList>
    </citation>
    <scope>NUCLEOTIDE SEQUENCE [LARGE SCALE GENOMIC DNA]</scope>
    <source>
        <strain evidence="10 11">6Ac</strain>
    </source>
</reference>
<accession>G7WQ29</accession>
<evidence type="ECO:0000256" key="8">
    <source>
        <dbReference type="ARBA" id="ARBA00049244"/>
    </source>
</evidence>
<dbReference type="PATRIC" id="fig|1110509.7.peg.1891"/>
<keyword evidence="5" id="KW-0235">DNA replication</keyword>
<dbReference type="EMBL" id="CP003117">
    <property type="protein sequence ID" value="AET65060.1"/>
    <property type="molecule type" value="Genomic_DNA"/>
</dbReference>
<dbReference type="GO" id="GO:0006261">
    <property type="term" value="P:DNA-templated DNA replication"/>
    <property type="evidence" value="ECO:0007669"/>
    <property type="project" value="InterPro"/>
</dbReference>
<dbReference type="Gene3D" id="1.10.150.20">
    <property type="entry name" value="5' to 3' exonuclease, C-terminal subdomain"/>
    <property type="match status" value="1"/>
</dbReference>
<comment type="similarity">
    <text evidence="1">Belongs to the DNA polymerase type-A family.</text>
</comment>
<dbReference type="Proteomes" id="UP000005877">
    <property type="component" value="Chromosome"/>
</dbReference>
<dbReference type="PROSITE" id="PS00447">
    <property type="entry name" value="DNA_POLYMERASE_A"/>
    <property type="match status" value="1"/>
</dbReference>
<dbReference type="AlphaFoldDB" id="G7WQ29"/>
<dbReference type="InterPro" id="IPR002298">
    <property type="entry name" value="DNA_polymerase_A"/>
</dbReference>
<dbReference type="SUPFAM" id="SSF56672">
    <property type="entry name" value="DNA/RNA polymerases"/>
    <property type="match status" value="1"/>
</dbReference>
<dbReference type="SUPFAM" id="SSF53098">
    <property type="entry name" value="Ribonuclease H-like"/>
    <property type="match status" value="1"/>
</dbReference>
<dbReference type="GO" id="GO:0003677">
    <property type="term" value="F:DNA binding"/>
    <property type="evidence" value="ECO:0007669"/>
    <property type="project" value="UniProtKB-KW"/>
</dbReference>
<dbReference type="EC" id="2.7.7.7" evidence="2"/>
<sequence>MTKKVLSSWSCTPSKEASTLCLHLVTSGGRAPRSARLETISIAGDYGQALLPPDLLGEIVPFLESPECRVVGHDLLFSLGLIRALKGRRLSYSNLWDTMLAWQLLRNGLPERDPSLKTVASDLLGRDLDEIPGKKEPDGDLDPKELDYAARACTILEPVYDRQRYLVDKLGLAEVASLEFDAIPALVEMEHNGMGFNQKGGLKLSESLGDEKAELTRELRSYAQSKGIKDFNPKNPAHAKKVIKSLGYHVEKTSAPFLEKMVRQHQAEEFINLLLKYRELHLKEAHTKNWLVFSEDGRIYPRLSQLGGRSGRITCSKPNIQQVPRDPRLKSLFVASPNMSLVEADFSAIEMRLLAILSGDETLIETFKKGLDPHIQTAQAIFQKSKISGEERQIAKTLNYGTIYGGGTNMVLSQLPDLTEDEAKEFLYRFYRSYPGLRSWQQKVTNGAPVLTIDRKTYKISRSALGRLRYIDPDQRNALINTPVQATGADLQKIALGRLYRELTKPEHDAFNLVNAVHDSILLEVPDKRTGEAARLIQRVMEEAGGEILKVVPCLTEVKVGKDWSFPKDKRRLSAFLRRVASGAIGRS</sequence>
<dbReference type="KEGG" id="mhi:Mhar_1702"/>
<organism evidence="10 11">
    <name type="scientific">Methanothrix harundinacea (strain 6Ac)</name>
    <name type="common">Methanosaeta harundinacea</name>
    <dbReference type="NCBI Taxonomy" id="1110509"/>
    <lineage>
        <taxon>Archaea</taxon>
        <taxon>Methanobacteriati</taxon>
        <taxon>Methanobacteriota</taxon>
        <taxon>Stenosarchaea group</taxon>
        <taxon>Methanomicrobia</taxon>
        <taxon>Methanotrichales</taxon>
        <taxon>Methanotrichaceae</taxon>
        <taxon>Methanothrix</taxon>
    </lineage>
</organism>
<evidence type="ECO:0000256" key="3">
    <source>
        <dbReference type="ARBA" id="ARBA00022679"/>
    </source>
</evidence>
<dbReference type="Gene3D" id="1.20.1060.10">
    <property type="entry name" value="Taq DNA Polymerase, Chain T, domain 4"/>
    <property type="match status" value="1"/>
</dbReference>
<dbReference type="InterPro" id="IPR001098">
    <property type="entry name" value="DNA-dir_DNA_pol_A_palm_dom"/>
</dbReference>
<keyword evidence="7" id="KW-0238">DNA-binding</keyword>
<evidence type="ECO:0000256" key="7">
    <source>
        <dbReference type="ARBA" id="ARBA00023125"/>
    </source>
</evidence>
<dbReference type="PANTHER" id="PTHR10133">
    <property type="entry name" value="DNA POLYMERASE I"/>
    <property type="match status" value="1"/>
</dbReference>
<gene>
    <name evidence="10" type="ordered locus">Mhar_1702</name>
</gene>
<evidence type="ECO:0000256" key="6">
    <source>
        <dbReference type="ARBA" id="ARBA00022932"/>
    </source>
</evidence>
<evidence type="ECO:0000313" key="10">
    <source>
        <dbReference type="EMBL" id="AET65060.1"/>
    </source>
</evidence>
<evidence type="ECO:0000256" key="4">
    <source>
        <dbReference type="ARBA" id="ARBA00022695"/>
    </source>
</evidence>
<dbReference type="SMART" id="SM00482">
    <property type="entry name" value="POLAc"/>
    <property type="match status" value="1"/>
</dbReference>
<keyword evidence="3" id="KW-0808">Transferase</keyword>
<protein>
    <recommendedName>
        <fullName evidence="2">DNA-directed DNA polymerase</fullName>
        <ecNumber evidence="2">2.7.7.7</ecNumber>
    </recommendedName>
</protein>
<dbReference type="PRINTS" id="PR00868">
    <property type="entry name" value="DNAPOLI"/>
</dbReference>
<evidence type="ECO:0000256" key="2">
    <source>
        <dbReference type="ARBA" id="ARBA00012417"/>
    </source>
</evidence>
<dbReference type="InterPro" id="IPR036397">
    <property type="entry name" value="RNaseH_sf"/>
</dbReference>
<dbReference type="GO" id="GO:0006302">
    <property type="term" value="P:double-strand break repair"/>
    <property type="evidence" value="ECO:0007669"/>
    <property type="project" value="TreeGrafter"/>
</dbReference>
<proteinExistence type="inferred from homology"/>
<dbReference type="Pfam" id="PF00476">
    <property type="entry name" value="DNA_pol_A"/>
    <property type="match status" value="1"/>
</dbReference>
<dbReference type="STRING" id="1110509.Mhar_1702"/>
<keyword evidence="11" id="KW-1185">Reference proteome</keyword>
<keyword evidence="6" id="KW-0239">DNA-directed DNA polymerase</keyword>
<evidence type="ECO:0000256" key="5">
    <source>
        <dbReference type="ARBA" id="ARBA00022705"/>
    </source>
</evidence>
<name>G7WQ29_METH6</name>
<evidence type="ECO:0000313" key="11">
    <source>
        <dbReference type="Proteomes" id="UP000005877"/>
    </source>
</evidence>
<evidence type="ECO:0000256" key="1">
    <source>
        <dbReference type="ARBA" id="ARBA00007705"/>
    </source>
</evidence>
<dbReference type="InterPro" id="IPR043502">
    <property type="entry name" value="DNA/RNA_pol_sf"/>
</dbReference>
<evidence type="ECO:0000259" key="9">
    <source>
        <dbReference type="SMART" id="SM00482"/>
    </source>
</evidence>
<comment type="catalytic activity">
    <reaction evidence="8">
        <text>DNA(n) + a 2'-deoxyribonucleoside 5'-triphosphate = DNA(n+1) + diphosphate</text>
        <dbReference type="Rhea" id="RHEA:22508"/>
        <dbReference type="Rhea" id="RHEA-COMP:17339"/>
        <dbReference type="Rhea" id="RHEA-COMP:17340"/>
        <dbReference type="ChEBI" id="CHEBI:33019"/>
        <dbReference type="ChEBI" id="CHEBI:61560"/>
        <dbReference type="ChEBI" id="CHEBI:173112"/>
        <dbReference type="EC" id="2.7.7.7"/>
    </reaction>
</comment>
<dbReference type="HOGENOM" id="CLU_004675_2_6_2"/>
<dbReference type="PANTHER" id="PTHR10133:SF27">
    <property type="entry name" value="DNA POLYMERASE NU"/>
    <property type="match status" value="1"/>
</dbReference>
<dbReference type="InterPro" id="IPR012337">
    <property type="entry name" value="RNaseH-like_sf"/>
</dbReference>
<dbReference type="GO" id="GO:0003887">
    <property type="term" value="F:DNA-directed DNA polymerase activity"/>
    <property type="evidence" value="ECO:0007669"/>
    <property type="project" value="UniProtKB-KW"/>
</dbReference>
<keyword evidence="4" id="KW-0548">Nucleotidyltransferase</keyword>
<dbReference type="Gene3D" id="3.30.420.10">
    <property type="entry name" value="Ribonuclease H-like superfamily/Ribonuclease H"/>
    <property type="match status" value="1"/>
</dbReference>